<dbReference type="SUPFAM" id="SSF110455">
    <property type="entry name" value="Toprim domain"/>
    <property type="match status" value="1"/>
</dbReference>
<proteinExistence type="predicted"/>
<accession>A0A061ACA5</accession>
<dbReference type="InParanoid" id="A0A061ACA5"/>
<dbReference type="PANTHER" id="PTHR39156">
    <property type="entry name" value="RIBONUCLEASE M5"/>
    <property type="match status" value="1"/>
</dbReference>
<dbReference type="GO" id="GO:0043822">
    <property type="term" value="F:ribonuclease M5 activity"/>
    <property type="evidence" value="ECO:0007669"/>
    <property type="project" value="TreeGrafter"/>
</dbReference>
<dbReference type="HOGENOM" id="CLU_109405_0_0_14"/>
<dbReference type="PANTHER" id="PTHR39156:SF2">
    <property type="entry name" value="DNA PRIMASE (BACTERIAL TYPE) AND SMALL PRIMASE-LIKE PROTEINS"/>
    <property type="match status" value="1"/>
</dbReference>
<dbReference type="EMBL" id="LK028559">
    <property type="protein sequence ID" value="CDR31510.1"/>
    <property type="molecule type" value="Genomic_DNA"/>
</dbReference>
<dbReference type="KEGG" id="aoc:Aocu_14370"/>
<evidence type="ECO:0000313" key="2">
    <source>
        <dbReference type="EMBL" id="CDR31510.1"/>
    </source>
</evidence>
<evidence type="ECO:0000259" key="1">
    <source>
        <dbReference type="Pfam" id="PF13331"/>
    </source>
</evidence>
<dbReference type="GO" id="GO:0006364">
    <property type="term" value="P:rRNA processing"/>
    <property type="evidence" value="ECO:0007669"/>
    <property type="project" value="TreeGrafter"/>
</dbReference>
<dbReference type="Pfam" id="PF13331">
    <property type="entry name" value="DUF4093"/>
    <property type="match status" value="1"/>
</dbReference>
<dbReference type="PATRIC" id="fig|35623.3.peg.1438"/>
<dbReference type="OrthoDB" id="9791329at2"/>
<dbReference type="STRING" id="35623.Aocu_14370"/>
<dbReference type="InterPro" id="IPR025156">
    <property type="entry name" value="RNase_M5_C"/>
</dbReference>
<gene>
    <name evidence="2" type="primary">rnmV</name>
    <name evidence="2" type="ORF">Aocu_14370</name>
</gene>
<dbReference type="Gene3D" id="3.40.1360.10">
    <property type="match status" value="1"/>
</dbReference>
<dbReference type="AlphaFoldDB" id="A0A061ACA5"/>
<dbReference type="Proteomes" id="UP000032434">
    <property type="component" value="Chromosome 1"/>
</dbReference>
<keyword evidence="3" id="KW-1185">Reference proteome</keyword>
<dbReference type="RefSeq" id="WP_045749916.1">
    <property type="nucleotide sequence ID" value="NZ_FUZK01000004.1"/>
</dbReference>
<dbReference type="Pfam" id="PF13155">
    <property type="entry name" value="Toprim_2"/>
    <property type="match status" value="1"/>
</dbReference>
<dbReference type="FunCoup" id="A0A061ACA5">
    <property type="interactions" value="27"/>
</dbReference>
<feature type="domain" description="Ribonuclease M5 C-terminal" evidence="1">
    <location>
        <begin position="93"/>
        <end position="176"/>
    </location>
</feature>
<reference evidence="3" key="1">
    <citation type="submission" date="2014-05" db="EMBL/GenBank/DDBJ databases">
        <authorList>
            <person name="Kube M."/>
        </authorList>
    </citation>
    <scope>NUCLEOTIDE SEQUENCE [LARGE SCALE GENOMIC DNA]</scope>
</reference>
<organism evidence="2 3">
    <name type="scientific">Acholeplasma oculi</name>
    <dbReference type="NCBI Taxonomy" id="35623"/>
    <lineage>
        <taxon>Bacteria</taxon>
        <taxon>Bacillati</taxon>
        <taxon>Mycoplasmatota</taxon>
        <taxon>Mollicutes</taxon>
        <taxon>Acholeplasmatales</taxon>
        <taxon>Acholeplasmataceae</taxon>
        <taxon>Acholeplasma</taxon>
    </lineage>
</organism>
<evidence type="ECO:0000313" key="3">
    <source>
        <dbReference type="Proteomes" id="UP000032434"/>
    </source>
</evidence>
<name>A0A061ACA5_9MOLU</name>
<sequence length="180" mass="20689">MNKEKFYVVEGIHDEAHLRHMMPNIKTISVGGSEIKKDVLEFLVNYQDTFEFILIFDPDYAGERIRKKVSAVLKEPIHLFVERQSARQKNGKKIGVEHVSLDELKAILNDEVVEKKSPVVWTLKDLVDLKLTHHLDAKKHRDILSKKLKLGHANSKTLIKRLTWLGITKEACKEIIDASS</sequence>
<protein>
    <submittedName>
        <fullName evidence="2">Ribonuclease</fullName>
    </submittedName>
</protein>